<evidence type="ECO:0000313" key="2">
    <source>
        <dbReference type="EMBL" id="PYH95627.1"/>
    </source>
</evidence>
<keyword evidence="2" id="KW-0418">Kinase</keyword>
<dbReference type="InterPro" id="IPR051678">
    <property type="entry name" value="AGP_Transferase"/>
</dbReference>
<keyword evidence="3" id="KW-1185">Reference proteome</keyword>
<dbReference type="SUPFAM" id="SSF56112">
    <property type="entry name" value="Protein kinase-like (PK-like)"/>
    <property type="match status" value="1"/>
</dbReference>
<name>A0A319DNJ2_9EURO</name>
<dbReference type="GO" id="GO:0004672">
    <property type="term" value="F:protein kinase activity"/>
    <property type="evidence" value="ECO:0007669"/>
    <property type="project" value="InterPro"/>
</dbReference>
<dbReference type="AlphaFoldDB" id="A0A319DNJ2"/>
<dbReference type="VEuPathDB" id="FungiDB:BO71DRAFT_397845"/>
<dbReference type="InterPro" id="IPR011009">
    <property type="entry name" value="Kinase-like_dom_sf"/>
</dbReference>
<evidence type="ECO:0000313" key="3">
    <source>
        <dbReference type="Proteomes" id="UP000247810"/>
    </source>
</evidence>
<dbReference type="InterPro" id="IPR000719">
    <property type="entry name" value="Prot_kinase_dom"/>
</dbReference>
<gene>
    <name evidence="2" type="ORF">BO71DRAFT_397845</name>
</gene>
<dbReference type="InterPro" id="IPR002575">
    <property type="entry name" value="Aminoglycoside_PTrfase"/>
</dbReference>
<sequence length="280" mass="32285">MTNSTRERTDLPTIAEIKASTDILSVRTNAIKVVRVRERFAVKVGLAIPPLEAENMKFVAANSKAPVPKVHDHFLDPDTQRRYIIMDYIPGSDLQKLLPSLKAIEKKTVSQRVKEAIDELRSIPAQRYFGNLSHGPYTDGVLSTSDNNPSISGPFEYEEQLNNGLLKRLSQKESPHYIYLLQEMVNRTLKDHKIGFTHGDLQPKNIMVERHGVLEDGSTDFKITMLDWNLSGWYPEYWEFCNSTLYCQYKSDWLELVPKLLESYPLEYLMMQVIYSSVFY</sequence>
<dbReference type="PANTHER" id="PTHR21310:SF48">
    <property type="entry name" value="AMINOGLYCOSIDE PHOSPHOTRANSFERASE DOMAIN-CONTAINING PROTEIN"/>
    <property type="match status" value="1"/>
</dbReference>
<reference evidence="2 3" key="1">
    <citation type="submission" date="2018-02" db="EMBL/GenBank/DDBJ databases">
        <title>The genomes of Aspergillus section Nigri reveals drivers in fungal speciation.</title>
        <authorList>
            <consortium name="DOE Joint Genome Institute"/>
            <person name="Vesth T.C."/>
            <person name="Nybo J."/>
            <person name="Theobald S."/>
            <person name="Brandl J."/>
            <person name="Frisvad J.C."/>
            <person name="Nielsen K.F."/>
            <person name="Lyhne E.K."/>
            <person name="Kogle M.E."/>
            <person name="Kuo A."/>
            <person name="Riley R."/>
            <person name="Clum A."/>
            <person name="Nolan M."/>
            <person name="Lipzen A."/>
            <person name="Salamov A."/>
            <person name="Henrissat B."/>
            <person name="Wiebenga A."/>
            <person name="De vries R.P."/>
            <person name="Grigoriev I.V."/>
            <person name="Mortensen U.H."/>
            <person name="Andersen M.R."/>
            <person name="Baker S.E."/>
        </authorList>
    </citation>
    <scope>NUCLEOTIDE SEQUENCE [LARGE SCALE GENOMIC DNA]</scope>
    <source>
        <strain evidence="2 3">CBS 707.79</strain>
    </source>
</reference>
<feature type="domain" description="Protein kinase" evidence="1">
    <location>
        <begin position="1"/>
        <end position="280"/>
    </location>
</feature>
<protein>
    <submittedName>
        <fullName evidence="2">Kinase-like protein</fullName>
    </submittedName>
</protein>
<dbReference type="PANTHER" id="PTHR21310">
    <property type="entry name" value="AMINOGLYCOSIDE PHOSPHOTRANSFERASE-RELATED-RELATED"/>
    <property type="match status" value="1"/>
</dbReference>
<dbReference type="Gene3D" id="3.90.1200.10">
    <property type="match status" value="1"/>
</dbReference>
<accession>A0A319DNJ2</accession>
<dbReference type="EMBL" id="KZ825850">
    <property type="protein sequence ID" value="PYH95627.1"/>
    <property type="molecule type" value="Genomic_DNA"/>
</dbReference>
<dbReference type="GO" id="GO:0005524">
    <property type="term" value="F:ATP binding"/>
    <property type="evidence" value="ECO:0007669"/>
    <property type="project" value="InterPro"/>
</dbReference>
<evidence type="ECO:0000259" key="1">
    <source>
        <dbReference type="PROSITE" id="PS50011"/>
    </source>
</evidence>
<dbReference type="Proteomes" id="UP000247810">
    <property type="component" value="Unassembled WGS sequence"/>
</dbReference>
<dbReference type="PROSITE" id="PS50011">
    <property type="entry name" value="PROTEIN_KINASE_DOM"/>
    <property type="match status" value="1"/>
</dbReference>
<proteinExistence type="predicted"/>
<dbReference type="OrthoDB" id="4177236at2759"/>
<organism evidence="2 3">
    <name type="scientific">Aspergillus ellipticus CBS 707.79</name>
    <dbReference type="NCBI Taxonomy" id="1448320"/>
    <lineage>
        <taxon>Eukaryota</taxon>
        <taxon>Fungi</taxon>
        <taxon>Dikarya</taxon>
        <taxon>Ascomycota</taxon>
        <taxon>Pezizomycotina</taxon>
        <taxon>Eurotiomycetes</taxon>
        <taxon>Eurotiomycetidae</taxon>
        <taxon>Eurotiales</taxon>
        <taxon>Aspergillaceae</taxon>
        <taxon>Aspergillus</taxon>
        <taxon>Aspergillus subgen. Circumdati</taxon>
    </lineage>
</organism>
<keyword evidence="2" id="KW-0808">Transferase</keyword>
<dbReference type="Pfam" id="PF01636">
    <property type="entry name" value="APH"/>
    <property type="match status" value="1"/>
</dbReference>